<evidence type="ECO:0000313" key="3">
    <source>
        <dbReference type="Proteomes" id="UP000198211"/>
    </source>
</evidence>
<reference evidence="3" key="1">
    <citation type="submission" date="2017-03" db="EMBL/GenBank/DDBJ databases">
        <title>Phytopthora megakarya and P. palmivora, two closely related causual agents of cacao black pod achieved similar genome size and gene model numbers by different mechanisms.</title>
        <authorList>
            <person name="Ali S."/>
            <person name="Shao J."/>
            <person name="Larry D.J."/>
            <person name="Kronmiller B."/>
            <person name="Shen D."/>
            <person name="Strem M.D."/>
            <person name="Melnick R.L."/>
            <person name="Guiltinan M.J."/>
            <person name="Tyler B.M."/>
            <person name="Meinhardt L.W."/>
            <person name="Bailey B.A."/>
        </authorList>
    </citation>
    <scope>NUCLEOTIDE SEQUENCE [LARGE SCALE GENOMIC DNA]</scope>
    <source>
        <strain evidence="3">zdho120</strain>
    </source>
</reference>
<gene>
    <name evidence="2" type="ORF">PHMEG_00015294</name>
</gene>
<dbReference type="EMBL" id="NBNE01002067">
    <property type="protein sequence ID" value="OWZ11655.1"/>
    <property type="molecule type" value="Genomic_DNA"/>
</dbReference>
<evidence type="ECO:0000256" key="1">
    <source>
        <dbReference type="SAM" id="Phobius"/>
    </source>
</evidence>
<evidence type="ECO:0000313" key="2">
    <source>
        <dbReference type="EMBL" id="OWZ11655.1"/>
    </source>
</evidence>
<protein>
    <submittedName>
        <fullName evidence="2">Uncharacterized protein</fullName>
    </submittedName>
</protein>
<sequence length="63" mass="7667">MSCSDRLQIRDERNVANHAHRFQFQAKSEESRYRWTRKQLFCWPTSAILLFCMHVSEVTPLFY</sequence>
<keyword evidence="1" id="KW-0812">Transmembrane</keyword>
<proteinExistence type="predicted"/>
<organism evidence="2 3">
    <name type="scientific">Phytophthora megakarya</name>
    <dbReference type="NCBI Taxonomy" id="4795"/>
    <lineage>
        <taxon>Eukaryota</taxon>
        <taxon>Sar</taxon>
        <taxon>Stramenopiles</taxon>
        <taxon>Oomycota</taxon>
        <taxon>Peronosporomycetes</taxon>
        <taxon>Peronosporales</taxon>
        <taxon>Peronosporaceae</taxon>
        <taxon>Phytophthora</taxon>
    </lineage>
</organism>
<feature type="transmembrane region" description="Helical" evidence="1">
    <location>
        <begin position="40"/>
        <end position="62"/>
    </location>
</feature>
<keyword evidence="1" id="KW-0472">Membrane</keyword>
<dbReference type="AlphaFoldDB" id="A0A225W252"/>
<comment type="caution">
    <text evidence="2">The sequence shown here is derived from an EMBL/GenBank/DDBJ whole genome shotgun (WGS) entry which is preliminary data.</text>
</comment>
<keyword evidence="1" id="KW-1133">Transmembrane helix</keyword>
<name>A0A225W252_9STRA</name>
<accession>A0A225W252</accession>
<dbReference type="Proteomes" id="UP000198211">
    <property type="component" value="Unassembled WGS sequence"/>
</dbReference>
<keyword evidence="3" id="KW-1185">Reference proteome</keyword>